<evidence type="ECO:0000313" key="2">
    <source>
        <dbReference type="Proteomes" id="UP000276901"/>
    </source>
</evidence>
<accession>A0ABX9XSU4</accession>
<protein>
    <submittedName>
        <fullName evidence="1">Uncharacterized protein</fullName>
    </submittedName>
</protein>
<organism evidence="1 2">
    <name type="scientific">Frederiksenia canicola</name>
    <dbReference type="NCBI Taxonomy" id="123824"/>
    <lineage>
        <taxon>Bacteria</taxon>
        <taxon>Pseudomonadati</taxon>
        <taxon>Pseudomonadota</taxon>
        <taxon>Gammaproteobacteria</taxon>
        <taxon>Pasteurellales</taxon>
        <taxon>Pasteurellaceae</taxon>
        <taxon>Frederiksenia</taxon>
    </lineage>
</organism>
<sequence>MEKVNLFEFCNIFEQLNIEMECDNPKRNKVLALFAPYCKI</sequence>
<name>A0ABX9XSU4_9PAST</name>
<keyword evidence="2" id="KW-1185">Reference proteome</keyword>
<gene>
    <name evidence="1" type="ORF">EDC49_0645</name>
</gene>
<dbReference type="Proteomes" id="UP000276901">
    <property type="component" value="Unassembled WGS sequence"/>
</dbReference>
<evidence type="ECO:0000313" key="1">
    <source>
        <dbReference type="EMBL" id="RPE96256.1"/>
    </source>
</evidence>
<proteinExistence type="predicted"/>
<comment type="caution">
    <text evidence="1">The sequence shown here is derived from an EMBL/GenBank/DDBJ whole genome shotgun (WGS) entry which is preliminary data.</text>
</comment>
<dbReference type="EMBL" id="RKQT01000001">
    <property type="protein sequence ID" value="RPE96256.1"/>
    <property type="molecule type" value="Genomic_DNA"/>
</dbReference>
<reference evidence="1 2" key="1">
    <citation type="submission" date="2018-11" db="EMBL/GenBank/DDBJ databases">
        <title>Genomic Encyclopedia of Type Strains, Phase IV (KMG-IV): sequencing the most valuable type-strain genomes for metagenomic binning, comparative biology and taxonomic classification.</title>
        <authorList>
            <person name="Goeker M."/>
        </authorList>
    </citation>
    <scope>NUCLEOTIDE SEQUENCE [LARGE SCALE GENOMIC DNA]</scope>
    <source>
        <strain evidence="1 2">DSM 25797</strain>
    </source>
</reference>